<evidence type="ECO:0000256" key="1">
    <source>
        <dbReference type="ARBA" id="ARBA00002219"/>
    </source>
</evidence>
<feature type="domain" description="Pentraxin (PTX)" evidence="9">
    <location>
        <begin position="611"/>
        <end position="808"/>
    </location>
</feature>
<dbReference type="OrthoDB" id="547680at2759"/>
<dbReference type="PANTHER" id="PTHR45713">
    <property type="entry name" value="FTP DOMAIN-CONTAINING PROTEIN"/>
    <property type="match status" value="1"/>
</dbReference>
<dbReference type="InterPro" id="IPR013320">
    <property type="entry name" value="ConA-like_dom_sf"/>
</dbReference>
<dbReference type="Gene3D" id="2.60.120.260">
    <property type="entry name" value="Galactose-binding domain-like"/>
    <property type="match status" value="4"/>
</dbReference>
<sequence>MLIPHDARYNVLFFSRCAKIVSIPKGQTFIYDCNGMEGRFVTIVIPKKKENLNFCEVQVFAEQVEERREEMFRNVALNGTAFQSSTFSSSGEAALTLTTLIKAKCMHQAVEGPEILVIGFQTLIPAVNVAPRGLCSQSSYYDHTRSAKIAVDGDKSASYYDRSCIHTHIDFGPWWRVDLLSKMRVFSVAITNRGDCCGNRLNGAEILIGDSEEQGGVKNPMCAKIVSIPKGQTFIYDCNGMEGRFVTIVIPKKKENLNFCEVQVFAEQVEERREEMFRNVALNGTASQSSTFSSSGEAGNANDGSLANNHIMGQCSITQRELSPWWMVDLESPYQIFSVVITNRVLECCKERIIGAEIRIGSSEENGGVLNPRCGVITSMESGESVFFSCKGMVGRYVTVTIPGRTEHLILCEVQVFGLPETSNGKIWYLSVKLLKLQKNGDRPHTDSAHSPNVALKGASSQSSLYNNFGDSKNSIDGSLSSDYSKIQCSQTIWELRPWWTVDLKEVHVVFSVAVTNREDCCWKRINEAEIRIGDSREWGNNPRCAIIYSLGPGETAMFNCKGMKGKYVTVIIPDREEKLSLCEVQVFGLPSKESPPSGIIEKVVTREGLSGKSLVFLEEGVQDYAILHPSVPIDLTQFTLCLHVSTELSGSREIILFSYHNDRDELNVWREVDGQLSLYLGSSELAAKFSLPGLSTFGTHICVTWESSSGLTAFWFDGKRSASKTYRKGHQVLPGGRVILGQDQDKFGSSFDAKQSFVGEISDVQLWNYVLPPQAIKEVYEGKSKSLGNIINWKTIKYTLYGNAIVK</sequence>
<dbReference type="InterPro" id="IPR001759">
    <property type="entry name" value="PTX_dom"/>
</dbReference>
<dbReference type="PRINTS" id="PR00895">
    <property type="entry name" value="PENTAXIN"/>
</dbReference>
<protein>
    <recommendedName>
        <fullName evidence="9">Pentraxin (PTX) domain-containing protein</fullName>
    </recommendedName>
</protein>
<dbReference type="InterPro" id="IPR030476">
    <property type="entry name" value="Pentaxin_CS"/>
</dbReference>
<dbReference type="SUPFAM" id="SSF49785">
    <property type="entry name" value="Galactose-binding domain-like"/>
    <property type="match status" value="4"/>
</dbReference>
<accession>A0A2G9SJQ7</accession>
<dbReference type="InterPro" id="IPR006585">
    <property type="entry name" value="FTP1"/>
</dbReference>
<dbReference type="GO" id="GO:0042806">
    <property type="term" value="F:fucose binding"/>
    <property type="evidence" value="ECO:0007669"/>
    <property type="project" value="UniProtKB-ARBA"/>
</dbReference>
<dbReference type="InterPro" id="IPR008979">
    <property type="entry name" value="Galactose-bd-like_sf"/>
</dbReference>
<keyword evidence="11" id="KW-1185">Reference proteome</keyword>
<evidence type="ECO:0000313" key="10">
    <source>
        <dbReference type="EMBL" id="PIO40396.1"/>
    </source>
</evidence>
<evidence type="ECO:0000313" key="11">
    <source>
        <dbReference type="Proteomes" id="UP000228934"/>
    </source>
</evidence>
<dbReference type="PROSITE" id="PS51828">
    <property type="entry name" value="PTX_2"/>
    <property type="match status" value="1"/>
</dbReference>
<dbReference type="InterPro" id="IPR051941">
    <property type="entry name" value="BG_Antigen-Binding_Lectin"/>
</dbReference>
<dbReference type="Pfam" id="PF22633">
    <property type="entry name" value="F5_F8_type_C_2"/>
    <property type="match status" value="3"/>
</dbReference>
<gene>
    <name evidence="10" type="ORF">AB205_0099260</name>
</gene>
<dbReference type="SMART" id="SM00607">
    <property type="entry name" value="FTP"/>
    <property type="match status" value="3"/>
</dbReference>
<dbReference type="SMART" id="SM00159">
    <property type="entry name" value="PTX"/>
    <property type="match status" value="1"/>
</dbReference>
<dbReference type="PROSITE" id="PS00289">
    <property type="entry name" value="PTX_1"/>
    <property type="match status" value="1"/>
</dbReference>
<evidence type="ECO:0000256" key="5">
    <source>
        <dbReference type="ARBA" id="ARBA00022734"/>
    </source>
</evidence>
<evidence type="ECO:0000256" key="6">
    <source>
        <dbReference type="ARBA" id="ARBA00022837"/>
    </source>
</evidence>
<evidence type="ECO:0000256" key="4">
    <source>
        <dbReference type="ARBA" id="ARBA00022723"/>
    </source>
</evidence>
<organism evidence="10 11">
    <name type="scientific">Aquarana catesbeiana</name>
    <name type="common">American bullfrog</name>
    <name type="synonym">Rana catesbeiana</name>
    <dbReference type="NCBI Taxonomy" id="8400"/>
    <lineage>
        <taxon>Eukaryota</taxon>
        <taxon>Metazoa</taxon>
        <taxon>Chordata</taxon>
        <taxon>Craniata</taxon>
        <taxon>Vertebrata</taxon>
        <taxon>Euteleostomi</taxon>
        <taxon>Amphibia</taxon>
        <taxon>Batrachia</taxon>
        <taxon>Anura</taxon>
        <taxon>Neobatrachia</taxon>
        <taxon>Ranoidea</taxon>
        <taxon>Ranidae</taxon>
        <taxon>Aquarana</taxon>
    </lineage>
</organism>
<dbReference type="CDD" id="cd00152">
    <property type="entry name" value="PTX"/>
    <property type="match status" value="1"/>
</dbReference>
<dbReference type="PANTHER" id="PTHR45713:SF20">
    <property type="entry name" value="FUCOLECTIN TACHYLECTIN-4 PENTRAXIN-1 DOMAIN-CONTAINING PROTEIN"/>
    <property type="match status" value="1"/>
</dbReference>
<keyword evidence="6" id="KW-0106">Calcium</keyword>
<dbReference type="GO" id="GO:0001868">
    <property type="term" value="P:regulation of complement activation, lectin pathway"/>
    <property type="evidence" value="ECO:0007669"/>
    <property type="project" value="UniProtKB-ARBA"/>
</dbReference>
<keyword evidence="7" id="KW-1015">Disulfide bond</keyword>
<comment type="caution">
    <text evidence="8">Lacks conserved residue(s) required for the propagation of feature annotation.</text>
</comment>
<reference evidence="11" key="1">
    <citation type="journal article" date="2017" name="Nat. Commun.">
        <title>The North American bullfrog draft genome provides insight into hormonal regulation of long noncoding RNA.</title>
        <authorList>
            <person name="Hammond S.A."/>
            <person name="Warren R.L."/>
            <person name="Vandervalk B.P."/>
            <person name="Kucuk E."/>
            <person name="Khan H."/>
            <person name="Gibb E.A."/>
            <person name="Pandoh P."/>
            <person name="Kirk H."/>
            <person name="Zhao Y."/>
            <person name="Jones M."/>
            <person name="Mungall A.J."/>
            <person name="Coope R."/>
            <person name="Pleasance S."/>
            <person name="Moore R.A."/>
            <person name="Holt R.A."/>
            <person name="Round J.M."/>
            <person name="Ohora S."/>
            <person name="Walle B.V."/>
            <person name="Veldhoen N."/>
            <person name="Helbing C.C."/>
            <person name="Birol I."/>
        </authorList>
    </citation>
    <scope>NUCLEOTIDE SEQUENCE [LARGE SCALE GENOMIC DNA]</scope>
</reference>
<evidence type="ECO:0000259" key="9">
    <source>
        <dbReference type="PROSITE" id="PS51828"/>
    </source>
</evidence>
<dbReference type="Pfam" id="PF00354">
    <property type="entry name" value="Pentaxin"/>
    <property type="match status" value="1"/>
</dbReference>
<dbReference type="EMBL" id="KV923252">
    <property type="protein sequence ID" value="PIO40396.1"/>
    <property type="molecule type" value="Genomic_DNA"/>
</dbReference>
<dbReference type="Gene3D" id="2.60.120.200">
    <property type="match status" value="1"/>
</dbReference>
<name>A0A2G9SJQ7_AQUCT</name>
<comment type="subunit">
    <text evidence="3">Homotrimer.</text>
</comment>
<evidence type="ECO:0000256" key="8">
    <source>
        <dbReference type="PROSITE-ProRule" id="PRU01172"/>
    </source>
</evidence>
<dbReference type="AlphaFoldDB" id="A0A2G9SJQ7"/>
<evidence type="ECO:0000256" key="7">
    <source>
        <dbReference type="ARBA" id="ARBA00023157"/>
    </source>
</evidence>
<dbReference type="Proteomes" id="UP000228934">
    <property type="component" value="Unassembled WGS sequence"/>
</dbReference>
<dbReference type="GO" id="GO:0010185">
    <property type="term" value="P:regulation of cellular defense response"/>
    <property type="evidence" value="ECO:0007669"/>
    <property type="project" value="UniProtKB-ARBA"/>
</dbReference>
<keyword evidence="4" id="KW-0479">Metal-binding</keyword>
<dbReference type="SUPFAM" id="SSF49899">
    <property type="entry name" value="Concanavalin A-like lectins/glucanases"/>
    <property type="match status" value="1"/>
</dbReference>
<comment type="similarity">
    <text evidence="2">Belongs to the fucolectin family.</text>
</comment>
<proteinExistence type="inferred from homology"/>
<comment type="function">
    <text evidence="1">Acts as a defensive agent. Recognizes blood group fucosylated oligosaccharides including A, B, H and Lewis B-type antigens. Does not recognize Lewis A antigen and has low affinity for monovalent haptens.</text>
</comment>
<evidence type="ECO:0000256" key="2">
    <source>
        <dbReference type="ARBA" id="ARBA00010147"/>
    </source>
</evidence>
<dbReference type="GO" id="GO:0046872">
    <property type="term" value="F:metal ion binding"/>
    <property type="evidence" value="ECO:0007669"/>
    <property type="project" value="UniProtKB-KW"/>
</dbReference>
<keyword evidence="5" id="KW-0430">Lectin</keyword>
<evidence type="ECO:0000256" key="3">
    <source>
        <dbReference type="ARBA" id="ARBA00011233"/>
    </source>
</evidence>